<dbReference type="RefSeq" id="WP_186994388.1">
    <property type="nucleotide sequence ID" value="NZ_JACOQG010000004.1"/>
</dbReference>
<protein>
    <submittedName>
        <fullName evidence="1">Gamma-glutamyl-gamma-aminobutyrate hydrolase family protein</fullName>
    </submittedName>
</protein>
<comment type="caution">
    <text evidence="1">The sequence shown here is derived from an EMBL/GenBank/DDBJ whole genome shotgun (WGS) entry which is preliminary data.</text>
</comment>
<reference evidence="1 2" key="1">
    <citation type="submission" date="2020-08" db="EMBL/GenBank/DDBJ databases">
        <title>Genome public.</title>
        <authorList>
            <person name="Liu C."/>
            <person name="Sun Q."/>
        </authorList>
    </citation>
    <scope>NUCLEOTIDE SEQUENCE [LARGE SCALE GENOMIC DNA]</scope>
    <source>
        <strain evidence="1 2">M29</strain>
    </source>
</reference>
<dbReference type="Gene3D" id="3.40.50.880">
    <property type="match status" value="1"/>
</dbReference>
<evidence type="ECO:0000313" key="2">
    <source>
        <dbReference type="Proteomes" id="UP000649826"/>
    </source>
</evidence>
<dbReference type="InterPro" id="IPR029062">
    <property type="entry name" value="Class_I_gatase-like"/>
</dbReference>
<dbReference type="Pfam" id="PF07722">
    <property type="entry name" value="Peptidase_C26"/>
    <property type="match status" value="1"/>
</dbReference>
<name>A0ABR7IFX9_9FIRM</name>
<evidence type="ECO:0000313" key="1">
    <source>
        <dbReference type="EMBL" id="MBC5778913.1"/>
    </source>
</evidence>
<dbReference type="InterPro" id="IPR044668">
    <property type="entry name" value="PuuD-like"/>
</dbReference>
<organism evidence="1 2">
    <name type="scientific">Blautia difficilis</name>
    <dbReference type="NCBI Taxonomy" id="2763027"/>
    <lineage>
        <taxon>Bacteria</taxon>
        <taxon>Bacillati</taxon>
        <taxon>Bacillota</taxon>
        <taxon>Clostridia</taxon>
        <taxon>Lachnospirales</taxon>
        <taxon>Lachnospiraceae</taxon>
        <taxon>Blautia</taxon>
    </lineage>
</organism>
<keyword evidence="2" id="KW-1185">Reference proteome</keyword>
<dbReference type="PANTHER" id="PTHR43235">
    <property type="entry name" value="GLUTAMINE AMIDOTRANSFERASE PB2B2.05-RELATED"/>
    <property type="match status" value="1"/>
</dbReference>
<dbReference type="GO" id="GO:0016787">
    <property type="term" value="F:hydrolase activity"/>
    <property type="evidence" value="ECO:0007669"/>
    <property type="project" value="UniProtKB-KW"/>
</dbReference>
<keyword evidence="1" id="KW-0378">Hydrolase</keyword>
<dbReference type="InterPro" id="IPR011697">
    <property type="entry name" value="Peptidase_C26"/>
</dbReference>
<dbReference type="EMBL" id="JACOQG010000004">
    <property type="protein sequence ID" value="MBC5778913.1"/>
    <property type="molecule type" value="Genomic_DNA"/>
</dbReference>
<dbReference type="Proteomes" id="UP000649826">
    <property type="component" value="Unassembled WGS sequence"/>
</dbReference>
<dbReference type="PANTHER" id="PTHR43235:SF1">
    <property type="entry name" value="GLUTAMINE AMIDOTRANSFERASE PB2B2.05-RELATED"/>
    <property type="match status" value="1"/>
</dbReference>
<gene>
    <name evidence="1" type="ORF">H8Z82_04395</name>
</gene>
<dbReference type="CDD" id="cd01745">
    <property type="entry name" value="GATase1_2"/>
    <property type="match status" value="1"/>
</dbReference>
<dbReference type="PROSITE" id="PS51273">
    <property type="entry name" value="GATASE_TYPE_1"/>
    <property type="match status" value="1"/>
</dbReference>
<proteinExistence type="predicted"/>
<dbReference type="SUPFAM" id="SSF52317">
    <property type="entry name" value="Class I glutamine amidotransferase-like"/>
    <property type="match status" value="1"/>
</dbReference>
<sequence>MRKVIGVMPLYDGEKKSYWIQPRYLQMLEAENAIPLVLPLTTNHYELDYFIEICGGFLLSGGHDVSPAVYREERKPWCGPCCEARDEMEQYILKKAVEADRSVLGICRGIQLMNVCYDGTLYQDLKTEYGTCINHRIEPSYDKTVHMNTIQKDTPLYDVLGKEHIRVNSYHHQAIKTLSPQFKQMAISEDGLIESIYMPACKYVVGVQWHPEYSYQLDENSRNLVHSFVDSIQGC</sequence>
<accession>A0ABR7IFX9</accession>